<reference evidence="1" key="1">
    <citation type="submission" date="2017-07" db="EMBL/GenBank/DDBJ databases">
        <authorList>
            <person name="Mikheyev A."/>
            <person name="Grau M."/>
        </authorList>
    </citation>
    <scope>NUCLEOTIDE SEQUENCE</scope>
    <source>
        <tissue evidence="1">Venom_gland</tissue>
    </source>
</reference>
<name>A0A2D4NUU0_MICSU</name>
<accession>A0A2D4NUU0</accession>
<proteinExistence type="predicted"/>
<sequence length="109" mass="12389">MEAAPFLDRNRGGRITDLPPNWWLQRTVGQLQKDYHTGSPERQNKWCFSSKIQFQAVLNLRPLKISVAKSDISELCPILTPFLPQLLSESLQGLSVLPKRLRAMKAACE</sequence>
<dbReference type="EMBL" id="IACN01024173">
    <property type="protein sequence ID" value="LAB49475.1"/>
    <property type="molecule type" value="Transcribed_RNA"/>
</dbReference>
<protein>
    <submittedName>
        <fullName evidence="1">Uncharacterized protein</fullName>
    </submittedName>
</protein>
<reference evidence="1" key="2">
    <citation type="submission" date="2017-11" db="EMBL/GenBank/DDBJ databases">
        <title>Coralsnake Venomics: Analyses of Venom Gland Transcriptomes and Proteomes of Six Brazilian Taxa.</title>
        <authorList>
            <person name="Aird S.D."/>
            <person name="Jorge da Silva N."/>
            <person name="Qiu L."/>
            <person name="Villar-Briones A."/>
            <person name="Aparecida-Saddi V."/>
            <person name="Campos-Telles M.P."/>
            <person name="Grau M."/>
            <person name="Mikheyev A.S."/>
        </authorList>
    </citation>
    <scope>NUCLEOTIDE SEQUENCE</scope>
    <source>
        <tissue evidence="1">Venom_gland</tissue>
    </source>
</reference>
<dbReference type="AlphaFoldDB" id="A0A2D4NUU0"/>
<evidence type="ECO:0000313" key="1">
    <source>
        <dbReference type="EMBL" id="LAB49475.1"/>
    </source>
</evidence>
<organism evidence="1">
    <name type="scientific">Micrurus surinamensis</name>
    <name type="common">Surinam coral snake</name>
    <dbReference type="NCBI Taxonomy" id="129470"/>
    <lineage>
        <taxon>Eukaryota</taxon>
        <taxon>Metazoa</taxon>
        <taxon>Chordata</taxon>
        <taxon>Craniata</taxon>
        <taxon>Vertebrata</taxon>
        <taxon>Euteleostomi</taxon>
        <taxon>Lepidosauria</taxon>
        <taxon>Squamata</taxon>
        <taxon>Bifurcata</taxon>
        <taxon>Unidentata</taxon>
        <taxon>Episquamata</taxon>
        <taxon>Toxicofera</taxon>
        <taxon>Serpentes</taxon>
        <taxon>Colubroidea</taxon>
        <taxon>Elapidae</taxon>
        <taxon>Elapinae</taxon>
        <taxon>Micrurus</taxon>
    </lineage>
</organism>